<comment type="caution">
    <text evidence="2">The sequence shown here is derived from an EMBL/GenBank/DDBJ whole genome shotgun (WGS) entry which is preliminary data.</text>
</comment>
<dbReference type="EMBL" id="RBDY01000004">
    <property type="protein sequence ID" value="RKN25163.1"/>
    <property type="molecule type" value="Genomic_DNA"/>
</dbReference>
<evidence type="ECO:0000256" key="1">
    <source>
        <dbReference type="SAM" id="Phobius"/>
    </source>
</evidence>
<feature type="transmembrane region" description="Helical" evidence="1">
    <location>
        <begin position="299"/>
        <end position="322"/>
    </location>
</feature>
<keyword evidence="1" id="KW-1133">Transmembrane helix</keyword>
<evidence type="ECO:0000313" key="4">
    <source>
        <dbReference type="Proteomes" id="UP000268652"/>
    </source>
</evidence>
<name>A0A3A9WDQ4_9ACTN</name>
<dbReference type="Proteomes" id="UP000268652">
    <property type="component" value="Unassembled WGS sequence"/>
</dbReference>
<dbReference type="AlphaFoldDB" id="A0A3A9WDQ4"/>
<keyword evidence="4" id="KW-1185">Reference proteome</keyword>
<keyword evidence="1" id="KW-0472">Membrane</keyword>
<protein>
    <submittedName>
        <fullName evidence="2">DUF3068 domain-containing protein</fullName>
    </submittedName>
</protein>
<dbReference type="OrthoDB" id="153031at2"/>
<keyword evidence="1" id="KW-0812">Transmembrane</keyword>
<dbReference type="Proteomes" id="UP000275024">
    <property type="component" value="Unassembled WGS sequence"/>
</dbReference>
<accession>A0A3A9WDQ4</accession>
<sequence>MRRSTWILSGTAVVLVAASAVTRLVVYPEVHQVPSDTDNTFAYTGTASLLNAAAIESGDLANAFLADIPISLDRRVQVVETDGGTAVVSDDVVVTGPDGAELSATSHRWSVDRVDLVNAPAPDGSEAEEHQGLVISWPLDPEERDYTFWDPTTATEVPAVYDRTEDVEGRDAYVYVIEAAGELGDPAIAEGLPDALPRDVVASLAETLPAEQLPDPALLGALPDPVPLTYAATTQRVAWVDSETGTVLNGTLEQTIVAQTAGPEGPVTLAPVNSLSVEGTEDGIAERADDAESAATMLWLVRTVIPLGLAAVAVVLLALAVWRELRSRNRPAADDGTQAPAPDEPATA</sequence>
<evidence type="ECO:0000313" key="2">
    <source>
        <dbReference type="EMBL" id="RKN10900.1"/>
    </source>
</evidence>
<proteinExistence type="predicted"/>
<dbReference type="InterPro" id="IPR021424">
    <property type="entry name" value="PorA"/>
</dbReference>
<evidence type="ECO:0000313" key="3">
    <source>
        <dbReference type="EMBL" id="RKN25163.1"/>
    </source>
</evidence>
<dbReference type="Pfam" id="PF11271">
    <property type="entry name" value="PorA"/>
    <property type="match status" value="1"/>
</dbReference>
<reference evidence="4 5" key="1">
    <citation type="submission" date="2018-09" db="EMBL/GenBank/DDBJ databases">
        <title>Streptomyces sp. nov. DS1-2, an endophytic actinomycete isolated from roots of Dendrobium scabrilingue.</title>
        <authorList>
            <person name="Kuncharoen N."/>
            <person name="Kudo T."/>
            <person name="Ohkuma M."/>
            <person name="Yuki M."/>
            <person name="Tanasupawat S."/>
        </authorList>
    </citation>
    <scope>NUCLEOTIDE SEQUENCE [LARGE SCALE GENOMIC DNA]</scope>
    <source>
        <strain evidence="2 5">AZ1-7</strain>
        <strain evidence="3 4">DS1-2</strain>
    </source>
</reference>
<evidence type="ECO:0000313" key="5">
    <source>
        <dbReference type="Proteomes" id="UP000275024"/>
    </source>
</evidence>
<organism evidence="2 5">
    <name type="scientific">Streptomyces radicis</name>
    <dbReference type="NCBI Taxonomy" id="1750517"/>
    <lineage>
        <taxon>Bacteria</taxon>
        <taxon>Bacillati</taxon>
        <taxon>Actinomycetota</taxon>
        <taxon>Actinomycetes</taxon>
        <taxon>Kitasatosporales</taxon>
        <taxon>Streptomycetaceae</taxon>
        <taxon>Streptomyces</taxon>
    </lineage>
</organism>
<dbReference type="RefSeq" id="WP_120696170.1">
    <property type="nucleotide sequence ID" value="NZ_RBDX01000004.1"/>
</dbReference>
<dbReference type="EMBL" id="RBDX01000004">
    <property type="protein sequence ID" value="RKN10900.1"/>
    <property type="molecule type" value="Genomic_DNA"/>
</dbReference>
<gene>
    <name evidence="3" type="ORF">D7318_07920</name>
    <name evidence="2" type="ORF">D7319_07065</name>
</gene>